<keyword evidence="6" id="KW-1003">Cell membrane</keyword>
<keyword evidence="3 6" id="KW-0812">Transmembrane</keyword>
<dbReference type="PANTHER" id="PTHR23427:SF2">
    <property type="entry name" value="SURFEIT LOCUS PROTEIN 1"/>
    <property type="match status" value="1"/>
</dbReference>
<comment type="caution">
    <text evidence="6">Lacks conserved residue(s) required for the propagation of feature annotation.</text>
</comment>
<evidence type="ECO:0000313" key="7">
    <source>
        <dbReference type="EMBL" id="REF72866.1"/>
    </source>
</evidence>
<reference evidence="7 8" key="1">
    <citation type="submission" date="2018-08" db="EMBL/GenBank/DDBJ databases">
        <title>Genomic Encyclopedia of Archaeal and Bacterial Type Strains, Phase II (KMG-II): from individual species to whole genera.</title>
        <authorList>
            <person name="Goeker M."/>
        </authorList>
    </citation>
    <scope>NUCLEOTIDE SEQUENCE [LARGE SCALE GENOMIC DNA]</scope>
    <source>
        <strain evidence="7 8">DSM 17099</strain>
    </source>
</reference>
<comment type="caution">
    <text evidence="7">The sequence shown here is derived from an EMBL/GenBank/DDBJ whole genome shotgun (WGS) entry which is preliminary data.</text>
</comment>
<keyword evidence="4 6" id="KW-1133">Transmembrane helix</keyword>
<evidence type="ECO:0000256" key="5">
    <source>
        <dbReference type="ARBA" id="ARBA00023136"/>
    </source>
</evidence>
<evidence type="ECO:0000256" key="2">
    <source>
        <dbReference type="ARBA" id="ARBA00007165"/>
    </source>
</evidence>
<evidence type="ECO:0000256" key="3">
    <source>
        <dbReference type="ARBA" id="ARBA00022692"/>
    </source>
</evidence>
<comment type="similarity">
    <text evidence="2 6">Belongs to the SURF1 family.</text>
</comment>
<dbReference type="PROSITE" id="PS51257">
    <property type="entry name" value="PROKAR_LIPOPROTEIN"/>
    <property type="match status" value="1"/>
</dbReference>
<evidence type="ECO:0000256" key="4">
    <source>
        <dbReference type="ARBA" id="ARBA00022989"/>
    </source>
</evidence>
<dbReference type="AlphaFoldDB" id="A0A3D9XR11"/>
<dbReference type="GO" id="GO:0005886">
    <property type="term" value="C:plasma membrane"/>
    <property type="evidence" value="ECO:0007669"/>
    <property type="project" value="UniProtKB-SubCell"/>
</dbReference>
<dbReference type="PANTHER" id="PTHR23427">
    <property type="entry name" value="SURFEIT LOCUS PROTEIN"/>
    <property type="match status" value="1"/>
</dbReference>
<organism evidence="7 8">
    <name type="scientific">Paracoccus versutus</name>
    <name type="common">Thiobacillus versutus</name>
    <dbReference type="NCBI Taxonomy" id="34007"/>
    <lineage>
        <taxon>Bacteria</taxon>
        <taxon>Pseudomonadati</taxon>
        <taxon>Pseudomonadota</taxon>
        <taxon>Alphaproteobacteria</taxon>
        <taxon>Rhodobacterales</taxon>
        <taxon>Paracoccaceae</taxon>
        <taxon>Paracoccus</taxon>
    </lineage>
</organism>
<dbReference type="Proteomes" id="UP000256941">
    <property type="component" value="Unassembled WGS sequence"/>
</dbReference>
<evidence type="ECO:0000313" key="8">
    <source>
        <dbReference type="Proteomes" id="UP000256941"/>
    </source>
</evidence>
<dbReference type="InterPro" id="IPR045214">
    <property type="entry name" value="Surf1/Surf4"/>
</dbReference>
<dbReference type="PROSITE" id="PS50895">
    <property type="entry name" value="SURF1"/>
    <property type="match status" value="1"/>
</dbReference>
<sequence length="223" mass="24611">MRRYLFPLIVGVLGCAILISLGVWQLQRLDWKEGMIAQIQQRIEGAPVALPAAVDPSMKYMPVLVSGQTTGEEINVLSGTRELGGGYQVVSAFLTDDGRRILLDRGFVDQDHKRDPRPPVRLQVAGNLHWPDEKGSATPEPNLAENIWFARDVPAMAAQLGTEPILVVAAEVRGDAQGVQPIPVAVEGIPNNHLSYAVQWFMIAAVWAGMTVALIWRIRQRQY</sequence>
<gene>
    <name evidence="7" type="ORF">BDD41_1362</name>
</gene>
<protein>
    <recommendedName>
        <fullName evidence="6">SURF1-like protein</fullName>
    </recommendedName>
</protein>
<accession>A0A3D9XR11</accession>
<keyword evidence="5 6" id="KW-0472">Membrane</keyword>
<evidence type="ECO:0000256" key="1">
    <source>
        <dbReference type="ARBA" id="ARBA00004370"/>
    </source>
</evidence>
<evidence type="ECO:0000256" key="6">
    <source>
        <dbReference type="RuleBase" id="RU363076"/>
    </source>
</evidence>
<proteinExistence type="inferred from homology"/>
<dbReference type="Pfam" id="PF02104">
    <property type="entry name" value="SURF1"/>
    <property type="match status" value="1"/>
</dbReference>
<comment type="subcellular location">
    <subcellularLocation>
        <location evidence="6">Cell membrane</location>
        <topology evidence="6">Multi-pass membrane protein</topology>
    </subcellularLocation>
    <subcellularLocation>
        <location evidence="1">Membrane</location>
    </subcellularLocation>
</comment>
<name>A0A3D9XR11_PARVE</name>
<dbReference type="InterPro" id="IPR002994">
    <property type="entry name" value="Surf1/Shy1"/>
</dbReference>
<dbReference type="CDD" id="cd06662">
    <property type="entry name" value="SURF1"/>
    <property type="match status" value="1"/>
</dbReference>
<dbReference type="EMBL" id="QTUJ01000001">
    <property type="protein sequence ID" value="REF72866.1"/>
    <property type="molecule type" value="Genomic_DNA"/>
</dbReference>
<dbReference type="RefSeq" id="WP_116221126.1">
    <property type="nucleotide sequence ID" value="NZ_CP038196.1"/>
</dbReference>
<feature type="transmembrane region" description="Helical" evidence="6">
    <location>
        <begin position="197"/>
        <end position="216"/>
    </location>
</feature>